<dbReference type="InterPro" id="IPR002035">
    <property type="entry name" value="VWF_A"/>
</dbReference>
<keyword evidence="2" id="KW-1133">Transmembrane helix</keyword>
<evidence type="ECO:0000259" key="3">
    <source>
        <dbReference type="PROSITE" id="PS50234"/>
    </source>
</evidence>
<dbReference type="AlphaFoldDB" id="A0A518HQA9"/>
<name>A0A518HQA9_9BACT</name>
<dbReference type="PANTHER" id="PTHR37464">
    <property type="entry name" value="BLL2463 PROTEIN"/>
    <property type="match status" value="1"/>
</dbReference>
<keyword evidence="2" id="KW-0472">Membrane</keyword>
<feature type="region of interest" description="Disordered" evidence="1">
    <location>
        <begin position="589"/>
        <end position="608"/>
    </location>
</feature>
<dbReference type="SMART" id="SM00327">
    <property type="entry name" value="VWA"/>
    <property type="match status" value="1"/>
</dbReference>
<dbReference type="InterPro" id="IPR036465">
    <property type="entry name" value="vWFA_dom_sf"/>
</dbReference>
<evidence type="ECO:0000313" key="5">
    <source>
        <dbReference type="Proteomes" id="UP000319004"/>
    </source>
</evidence>
<feature type="transmembrane region" description="Helical" evidence="2">
    <location>
        <begin position="6"/>
        <end position="24"/>
    </location>
</feature>
<gene>
    <name evidence="4" type="ORF">Enr13x_28820</name>
</gene>
<keyword evidence="2" id="KW-0812">Transmembrane</keyword>
<reference evidence="4 5" key="1">
    <citation type="submission" date="2019-03" db="EMBL/GenBank/DDBJ databases">
        <title>Deep-cultivation of Planctomycetes and their phenomic and genomic characterization uncovers novel biology.</title>
        <authorList>
            <person name="Wiegand S."/>
            <person name="Jogler M."/>
            <person name="Boedeker C."/>
            <person name="Pinto D."/>
            <person name="Vollmers J."/>
            <person name="Rivas-Marin E."/>
            <person name="Kohn T."/>
            <person name="Peeters S.H."/>
            <person name="Heuer A."/>
            <person name="Rast P."/>
            <person name="Oberbeckmann S."/>
            <person name="Bunk B."/>
            <person name="Jeske O."/>
            <person name="Meyerdierks A."/>
            <person name="Storesund J.E."/>
            <person name="Kallscheuer N."/>
            <person name="Luecker S."/>
            <person name="Lage O.M."/>
            <person name="Pohl T."/>
            <person name="Merkel B.J."/>
            <person name="Hornburger P."/>
            <person name="Mueller R.-W."/>
            <person name="Bruemmer F."/>
            <person name="Labrenz M."/>
            <person name="Spormann A.M."/>
            <person name="Op den Camp H."/>
            <person name="Overmann J."/>
            <person name="Amann R."/>
            <person name="Jetten M.S.M."/>
            <person name="Mascher T."/>
            <person name="Medema M.H."/>
            <person name="Devos D.P."/>
            <person name="Kaster A.-K."/>
            <person name="Ovreas L."/>
            <person name="Rohde M."/>
            <person name="Galperin M.Y."/>
            <person name="Jogler C."/>
        </authorList>
    </citation>
    <scope>NUCLEOTIDE SEQUENCE [LARGE SCALE GENOMIC DNA]</scope>
    <source>
        <strain evidence="4 5">Enr13</strain>
    </source>
</reference>
<accession>A0A518HQA9</accession>
<dbReference type="CDD" id="cd00198">
    <property type="entry name" value="vWFA"/>
    <property type="match status" value="1"/>
</dbReference>
<evidence type="ECO:0000256" key="1">
    <source>
        <dbReference type="SAM" id="MobiDB-lite"/>
    </source>
</evidence>
<dbReference type="InterPro" id="IPR024163">
    <property type="entry name" value="Aerotolerance_reg_N"/>
</dbReference>
<dbReference type="PROSITE" id="PS50234">
    <property type="entry name" value="VWFA"/>
    <property type="match status" value="1"/>
</dbReference>
<dbReference type="RefSeq" id="WP_145386835.1">
    <property type="nucleotide sequence ID" value="NZ_CP037423.1"/>
</dbReference>
<dbReference type="PANTHER" id="PTHR37464:SF1">
    <property type="entry name" value="BLL2463 PROTEIN"/>
    <property type="match status" value="1"/>
</dbReference>
<organism evidence="4 5">
    <name type="scientific">Stieleria neptunia</name>
    <dbReference type="NCBI Taxonomy" id="2527979"/>
    <lineage>
        <taxon>Bacteria</taxon>
        <taxon>Pseudomonadati</taxon>
        <taxon>Planctomycetota</taxon>
        <taxon>Planctomycetia</taxon>
        <taxon>Pirellulales</taxon>
        <taxon>Pirellulaceae</taxon>
        <taxon>Stieleria</taxon>
    </lineage>
</organism>
<feature type="transmembrane region" description="Helical" evidence="2">
    <location>
        <begin position="55"/>
        <end position="76"/>
    </location>
</feature>
<dbReference type="Gene3D" id="3.40.50.410">
    <property type="entry name" value="von Willebrand factor, type A domain"/>
    <property type="match status" value="1"/>
</dbReference>
<evidence type="ECO:0000313" key="4">
    <source>
        <dbReference type="EMBL" id="QDV43030.1"/>
    </source>
</evidence>
<proteinExistence type="predicted"/>
<dbReference type="OrthoDB" id="5289914at2"/>
<feature type="region of interest" description="Disordered" evidence="1">
    <location>
        <begin position="206"/>
        <end position="230"/>
    </location>
</feature>
<dbReference type="EMBL" id="CP037423">
    <property type="protein sequence ID" value="QDV43030.1"/>
    <property type="molecule type" value="Genomic_DNA"/>
</dbReference>
<dbReference type="SUPFAM" id="SSF53300">
    <property type="entry name" value="vWA-like"/>
    <property type="match status" value="1"/>
</dbReference>
<feature type="domain" description="VWFA" evidence="3">
    <location>
        <begin position="89"/>
        <end position="297"/>
    </location>
</feature>
<dbReference type="NCBIfam" id="TIGR02226">
    <property type="entry name" value="two_anch"/>
    <property type="match status" value="1"/>
</dbReference>
<dbReference type="KEGG" id="snep:Enr13x_28820"/>
<dbReference type="Pfam" id="PF07584">
    <property type="entry name" value="BatA"/>
    <property type="match status" value="1"/>
</dbReference>
<feature type="transmembrane region" description="Helical" evidence="2">
    <location>
        <begin position="649"/>
        <end position="667"/>
    </location>
</feature>
<dbReference type="Proteomes" id="UP000319004">
    <property type="component" value="Chromosome"/>
</dbReference>
<protein>
    <recommendedName>
        <fullName evidence="3">VWFA domain-containing protein</fullName>
    </recommendedName>
</protein>
<keyword evidence="5" id="KW-1185">Reference proteome</keyword>
<sequence length="673" mass="72572">MSFASPDKLIWLLAALPIIAFYILKTRLRRRPVSTLLFWDQVFEQKRQRSLWQNLRHWISLLLQLAFVGLLGFAIADPLWNSQEDTGQDLILVVDNSASMRAVDPATGNTRLQDAIEQASDVAGTLRSGDNIALITAGGSVRVVVGMSDFAPTVQEALLEIQPTDGPTRIGDAITAARRLAADDQKRRIVVFSDGGVADRDLLTDAAPQPASDANDASNDAAAEAAAERRRSLTGDDVRWMQVGTSQDNLAITTFQVRRSTVDPIGYSLLVEVHNFSSQPAETRLTLKLDDALVDVIPLEIEAEGSFRKQIDSTSRAGGVLTGELKSDDVLQVDNVARAILPNRPEIPVKLVAGEDSESYYLRRVLESIPLVQILPSDAVGPEPAAQLTVFAGTVPETLPEGPVLLVDIPESGPVIGPDGQPAWRLGEQVENPIIAKQEKQSPLLRHVQLQNVILAGGRDLEVSETLGTPTTLLETAGGDRVCVSIERSEGRILLLASDLDTSDLPLRIAFPVLMTNAMNWFFRETGEIRPALATGLTTEVPWDVAEDSESGTANLIAPTGERTLVTVQRNKVKLGPLPSVGVYRLTTKDVSETGDSDSGGSDTAPMGVADDANLVAVNLSDANESDLRLPELPETTAGELPPAGRSPWFYLIVAATGLVIAEWALFQRRVVA</sequence>
<evidence type="ECO:0000256" key="2">
    <source>
        <dbReference type="SAM" id="Phobius"/>
    </source>
</evidence>
<feature type="compositionally biased region" description="Low complexity" evidence="1">
    <location>
        <begin position="211"/>
        <end position="225"/>
    </location>
</feature>
<dbReference type="Pfam" id="PF13519">
    <property type="entry name" value="VWA_2"/>
    <property type="match status" value="1"/>
</dbReference>
<dbReference type="InterPro" id="IPR011933">
    <property type="entry name" value="Double_TM_dom"/>
</dbReference>